<evidence type="ECO:0000313" key="5">
    <source>
        <dbReference type="Proteomes" id="UP000278746"/>
    </source>
</evidence>
<keyword evidence="1" id="KW-0547">Nucleotide-binding</keyword>
<feature type="domain" description="ABC transporter" evidence="3">
    <location>
        <begin position="6"/>
        <end position="229"/>
    </location>
</feature>
<gene>
    <name evidence="4" type="ORF">EBO34_05695</name>
</gene>
<evidence type="ECO:0000256" key="1">
    <source>
        <dbReference type="ARBA" id="ARBA00022741"/>
    </source>
</evidence>
<dbReference type="CDD" id="cd03230">
    <property type="entry name" value="ABC_DR_subfamily_A"/>
    <property type="match status" value="1"/>
</dbReference>
<accession>A0A3M7TVX2</accession>
<dbReference type="Gene3D" id="3.40.50.300">
    <property type="entry name" value="P-loop containing nucleotide triphosphate hydrolases"/>
    <property type="match status" value="1"/>
</dbReference>
<dbReference type="Proteomes" id="UP000278746">
    <property type="component" value="Unassembled WGS sequence"/>
</dbReference>
<dbReference type="AlphaFoldDB" id="A0A3M7TVX2"/>
<dbReference type="Pfam" id="PF00005">
    <property type="entry name" value="ABC_tran"/>
    <property type="match status" value="1"/>
</dbReference>
<dbReference type="InterPro" id="IPR003593">
    <property type="entry name" value="AAA+_ATPase"/>
</dbReference>
<dbReference type="InterPro" id="IPR003439">
    <property type="entry name" value="ABC_transporter-like_ATP-bd"/>
</dbReference>
<dbReference type="OrthoDB" id="9804819at2"/>
<evidence type="ECO:0000259" key="3">
    <source>
        <dbReference type="PROSITE" id="PS50893"/>
    </source>
</evidence>
<evidence type="ECO:0000256" key="2">
    <source>
        <dbReference type="ARBA" id="ARBA00022840"/>
    </source>
</evidence>
<proteinExistence type="predicted"/>
<dbReference type="PROSITE" id="PS50893">
    <property type="entry name" value="ABC_TRANSPORTER_2"/>
    <property type="match status" value="1"/>
</dbReference>
<dbReference type="PANTHER" id="PTHR43158:SF1">
    <property type="entry name" value="ABC TRANSPORTER, ATP-BINDING PROTEIN"/>
    <property type="match status" value="1"/>
</dbReference>
<organism evidence="4 5">
    <name type="scientific">Alteribacter keqinensis</name>
    <dbReference type="NCBI Taxonomy" id="2483800"/>
    <lineage>
        <taxon>Bacteria</taxon>
        <taxon>Bacillati</taxon>
        <taxon>Bacillota</taxon>
        <taxon>Bacilli</taxon>
        <taxon>Bacillales</taxon>
        <taxon>Bacillaceae</taxon>
        <taxon>Alteribacter</taxon>
    </lineage>
</organism>
<evidence type="ECO:0000313" key="4">
    <source>
        <dbReference type="EMBL" id="RNA69431.1"/>
    </source>
</evidence>
<dbReference type="EMBL" id="RHIB01000001">
    <property type="protein sequence ID" value="RNA69431.1"/>
    <property type="molecule type" value="Genomic_DNA"/>
</dbReference>
<dbReference type="SUPFAM" id="SSF52540">
    <property type="entry name" value="P-loop containing nucleoside triphosphate hydrolases"/>
    <property type="match status" value="1"/>
</dbReference>
<dbReference type="RefSeq" id="WP_122896951.1">
    <property type="nucleotide sequence ID" value="NZ_RHIB01000001.1"/>
</dbReference>
<dbReference type="GO" id="GO:0005524">
    <property type="term" value="F:ATP binding"/>
    <property type="evidence" value="ECO:0007669"/>
    <property type="project" value="UniProtKB-KW"/>
</dbReference>
<protein>
    <submittedName>
        <fullName evidence="4">ABC transporter ATP-binding protein</fullName>
    </submittedName>
</protein>
<dbReference type="GO" id="GO:0016887">
    <property type="term" value="F:ATP hydrolysis activity"/>
    <property type="evidence" value="ECO:0007669"/>
    <property type="project" value="InterPro"/>
</dbReference>
<keyword evidence="2 4" id="KW-0067">ATP-binding</keyword>
<dbReference type="SMART" id="SM00382">
    <property type="entry name" value="AAA"/>
    <property type="match status" value="1"/>
</dbReference>
<sequence length="233" mass="26147">MTTRRVSTEDLTKKYLGKPALNGVSIDLNEPGIVGLVGPNGSGKSTLLKIIAGLLKPSKGKVLVMNQVPDRLISKETAYLSEVDSLYDYQKAGEAVTFFSRMYPEFSPEKAKEMLRELEIDLNDKIKHLSKGNRARVKLALTLARDVPLLLLDEPLSGLDPIVREEILNMIIRYTNIENQMTILSTHEVAEVEPFLDHILFMKEGRILLSENVETLRETQGKSVVEAMREVLK</sequence>
<dbReference type="PANTHER" id="PTHR43158">
    <property type="entry name" value="SKFA PEPTIDE EXPORT ATP-BINDING PROTEIN SKFE"/>
    <property type="match status" value="1"/>
</dbReference>
<dbReference type="InterPro" id="IPR017871">
    <property type="entry name" value="ABC_transporter-like_CS"/>
</dbReference>
<comment type="caution">
    <text evidence="4">The sequence shown here is derived from an EMBL/GenBank/DDBJ whole genome shotgun (WGS) entry which is preliminary data.</text>
</comment>
<dbReference type="InterPro" id="IPR027417">
    <property type="entry name" value="P-loop_NTPase"/>
</dbReference>
<reference evidence="4 5" key="1">
    <citation type="submission" date="2018-10" db="EMBL/GenBank/DDBJ databases">
        <title>Bacillus Keqinensis sp. nov., a moderately halophilic bacterium isolated from a saline-alkaline lake.</title>
        <authorList>
            <person name="Wang H."/>
        </authorList>
    </citation>
    <scope>NUCLEOTIDE SEQUENCE [LARGE SCALE GENOMIC DNA]</scope>
    <source>
        <strain evidence="4 5">KQ-3</strain>
    </source>
</reference>
<name>A0A3M7TVX2_9BACI</name>
<dbReference type="PROSITE" id="PS00211">
    <property type="entry name" value="ABC_TRANSPORTER_1"/>
    <property type="match status" value="1"/>
</dbReference>
<keyword evidence="5" id="KW-1185">Reference proteome</keyword>